<keyword evidence="4 6" id="KW-1133">Transmembrane helix</keyword>
<feature type="transmembrane region" description="Helical" evidence="6">
    <location>
        <begin position="109"/>
        <end position="131"/>
    </location>
</feature>
<sequence>MLYLTSMEHSIWAWGGFTLFILLLLAVDLGLLNRRSRVISSRQAITWSIIWISLALIFAAGVFHQLGHVKGVEFLTGYLIELSLSVDNLFVFLLIFSYFRVPSEYQHRVLFWGVLGALVMRAVMILMGAALINRFHWIIYIFGAFLIFTGIRMLREEETEIHPEQNPVVRFVTRYVPITKHYEGEKFFTRVRGRLNGTLLFLVLVMVETTDLVFAVDSIPAIFAVTRDPFIVYTSNVFAILGLRTFYFLLAKVVERFHYLRIGLSIVLIFIGFKMLAEDVIEERYGYHISPILPLSIVVAVLAISIIASLIWPRRALSAPKEKTEQEVTSEEL</sequence>
<evidence type="ECO:0000256" key="3">
    <source>
        <dbReference type="ARBA" id="ARBA00022692"/>
    </source>
</evidence>
<feature type="transmembrane region" description="Helical" evidence="6">
    <location>
        <begin position="12"/>
        <end position="32"/>
    </location>
</feature>
<proteinExistence type="inferred from homology"/>
<feature type="transmembrane region" description="Helical" evidence="6">
    <location>
        <begin position="75"/>
        <end position="97"/>
    </location>
</feature>
<dbReference type="PANTHER" id="PTHR30238">
    <property type="entry name" value="MEMBRANE BOUND PREDICTED REDOX MODULATOR"/>
    <property type="match status" value="1"/>
</dbReference>
<organism evidence="7 8">
    <name type="scientific">Pyrinomonas methylaliphatogenes</name>
    <dbReference type="NCBI Taxonomy" id="454194"/>
    <lineage>
        <taxon>Bacteria</taxon>
        <taxon>Pseudomonadati</taxon>
        <taxon>Acidobacteriota</taxon>
        <taxon>Blastocatellia</taxon>
        <taxon>Blastocatellales</taxon>
        <taxon>Pyrinomonadaceae</taxon>
        <taxon>Pyrinomonas</taxon>
    </lineage>
</organism>
<dbReference type="Proteomes" id="UP000031518">
    <property type="component" value="Unassembled WGS sequence"/>
</dbReference>
<evidence type="ECO:0000256" key="6">
    <source>
        <dbReference type="SAM" id="Phobius"/>
    </source>
</evidence>
<evidence type="ECO:0000256" key="5">
    <source>
        <dbReference type="ARBA" id="ARBA00023136"/>
    </source>
</evidence>
<feature type="transmembrane region" description="Helical" evidence="6">
    <location>
        <begin position="44"/>
        <end position="63"/>
    </location>
</feature>
<evidence type="ECO:0000256" key="1">
    <source>
        <dbReference type="ARBA" id="ARBA00004141"/>
    </source>
</evidence>
<dbReference type="NCBIfam" id="TIGR03718">
    <property type="entry name" value="R_switched_Alx"/>
    <property type="match status" value="1"/>
</dbReference>
<protein>
    <submittedName>
        <fullName evidence="7">Integral membrane protein, TerC family</fullName>
    </submittedName>
</protein>
<dbReference type="InterPro" id="IPR005496">
    <property type="entry name" value="Integral_membrane_TerC"/>
</dbReference>
<reference evidence="7 8" key="1">
    <citation type="submission" date="2013-12" db="EMBL/GenBank/DDBJ databases">
        <authorList>
            <person name="Stott M."/>
        </authorList>
    </citation>
    <scope>NUCLEOTIDE SEQUENCE [LARGE SCALE GENOMIC DNA]</scope>
    <source>
        <strain evidence="7 8">K22</strain>
    </source>
</reference>
<accession>A0A0B6WSN4</accession>
<dbReference type="InterPro" id="IPR022369">
    <property type="entry name" value="Integral_membrane_TerC_rswitch"/>
</dbReference>
<dbReference type="GO" id="GO:0016020">
    <property type="term" value="C:membrane"/>
    <property type="evidence" value="ECO:0007669"/>
    <property type="project" value="UniProtKB-SubCell"/>
</dbReference>
<feature type="transmembrane region" description="Helical" evidence="6">
    <location>
        <begin position="199"/>
        <end position="224"/>
    </location>
</feature>
<dbReference type="PANTHER" id="PTHR30238:SF0">
    <property type="entry name" value="THYLAKOID MEMBRANE PROTEIN TERC, CHLOROPLASTIC"/>
    <property type="match status" value="1"/>
</dbReference>
<feature type="transmembrane region" description="Helical" evidence="6">
    <location>
        <begin position="259"/>
        <end position="277"/>
    </location>
</feature>
<feature type="transmembrane region" description="Helical" evidence="6">
    <location>
        <begin position="230"/>
        <end position="250"/>
    </location>
</feature>
<gene>
    <name evidence="7" type="ORF">PYK22_00236</name>
</gene>
<reference evidence="7 8" key="2">
    <citation type="submission" date="2015-01" db="EMBL/GenBank/DDBJ databases">
        <title>Complete genome sequence of Pyrinomonas methylaliphatogenes type strain K22T.</title>
        <authorList>
            <person name="Lee K.C.Y."/>
            <person name="Power J.F."/>
            <person name="Dunfield P.F."/>
            <person name="Morgan X.C."/>
            <person name="Huttenhower C."/>
            <person name="Stott M.B."/>
        </authorList>
    </citation>
    <scope>NUCLEOTIDE SEQUENCE [LARGE SCALE GENOMIC DNA]</scope>
    <source>
        <strain evidence="7 8">K22</strain>
    </source>
</reference>
<dbReference type="AlphaFoldDB" id="A0A0B6WSN4"/>
<keyword evidence="3 6" id="KW-0812">Transmembrane</keyword>
<comment type="similarity">
    <text evidence="2">Belongs to the TerC family.</text>
</comment>
<name>A0A0B6WSN4_9BACT</name>
<keyword evidence="8" id="KW-1185">Reference proteome</keyword>
<feature type="transmembrane region" description="Helical" evidence="6">
    <location>
        <begin position="289"/>
        <end position="312"/>
    </location>
</feature>
<feature type="transmembrane region" description="Helical" evidence="6">
    <location>
        <begin position="137"/>
        <end position="154"/>
    </location>
</feature>
<comment type="subcellular location">
    <subcellularLocation>
        <location evidence="1">Membrane</location>
        <topology evidence="1">Multi-pass membrane protein</topology>
    </subcellularLocation>
</comment>
<evidence type="ECO:0000313" key="8">
    <source>
        <dbReference type="Proteomes" id="UP000031518"/>
    </source>
</evidence>
<dbReference type="Pfam" id="PF03741">
    <property type="entry name" value="TerC"/>
    <property type="match status" value="1"/>
</dbReference>
<dbReference type="EMBL" id="CBXV010000001">
    <property type="protein sequence ID" value="CDM64243.1"/>
    <property type="molecule type" value="Genomic_DNA"/>
</dbReference>
<evidence type="ECO:0000313" key="7">
    <source>
        <dbReference type="EMBL" id="CDM64243.1"/>
    </source>
</evidence>
<evidence type="ECO:0000256" key="2">
    <source>
        <dbReference type="ARBA" id="ARBA00007511"/>
    </source>
</evidence>
<keyword evidence="5 6" id="KW-0472">Membrane</keyword>
<evidence type="ECO:0000256" key="4">
    <source>
        <dbReference type="ARBA" id="ARBA00022989"/>
    </source>
</evidence>
<dbReference type="STRING" id="454194.PYK22_00236"/>